<evidence type="ECO:0000256" key="3">
    <source>
        <dbReference type="ARBA" id="ARBA00023052"/>
    </source>
</evidence>
<keyword evidence="5" id="KW-0808">Transferase</keyword>
<evidence type="ECO:0000313" key="5">
    <source>
        <dbReference type="EMBL" id="CEL90319.1"/>
    </source>
</evidence>
<sequence>MSNYKDLPQRLTKTRSQGAVSELVDLKVHDATEVEVEQISKEKAKIMYKTMWDIRNFEENTRRFFAAGQIPGFVHLYAGEEAIATGVCANLTDQDYITSTHRGHGHCVAKGGDLKGMMAEIFGKETGLGKGKGGSMHIADLDKGILGANGMVGGGFGLATGAAMRNKYLKTDSVAVCFFGDGAANEGNFHECLNMASIWKLPVIFVNENNFFAESTPQWYSSASGTIAERAAAYNMPGVRVNGKDLFAVYQVAKEAVERARRGEGPTLIEAVTYRDHGHFEGDEQKYKALEGEEKDWADVDALDVFRDYAIEHGLLTEEELDAILEESRKDVEEAIKFAQDSPIPRSESLLEDVFAD</sequence>
<dbReference type="PANTHER" id="PTHR11516:SF60">
    <property type="entry name" value="PYRUVATE DEHYDROGENASE E1 COMPONENT SUBUNIT ALPHA"/>
    <property type="match status" value="1"/>
</dbReference>
<dbReference type="GO" id="GO:0006086">
    <property type="term" value="P:pyruvate decarboxylation to acetyl-CoA"/>
    <property type="evidence" value="ECO:0007669"/>
    <property type="project" value="TreeGrafter"/>
</dbReference>
<dbReference type="Pfam" id="PF00676">
    <property type="entry name" value="E1_dh"/>
    <property type="match status" value="1"/>
</dbReference>
<dbReference type="GO" id="GO:0052587">
    <property type="term" value="F:diacetyl reductase ((R)-acetoin forming) (NAD+) activity"/>
    <property type="evidence" value="ECO:0007669"/>
    <property type="project" value="UniProtKB-EC"/>
</dbReference>
<evidence type="ECO:0000256" key="1">
    <source>
        <dbReference type="ARBA" id="ARBA00001964"/>
    </source>
</evidence>
<dbReference type="InterPro" id="IPR029061">
    <property type="entry name" value="THDP-binding"/>
</dbReference>
<dbReference type="InterPro" id="IPR050642">
    <property type="entry name" value="PDH_E1_Alpha_Subunit"/>
</dbReference>
<dbReference type="Gene3D" id="3.40.50.970">
    <property type="match status" value="1"/>
</dbReference>
<name>A0A0B7GQJ1_STRSA</name>
<reference evidence="5 6" key="1">
    <citation type="submission" date="2015-01" db="EMBL/GenBank/DDBJ databases">
        <authorList>
            <person name="Pelicic Vladimir"/>
        </authorList>
    </citation>
    <scope>NUCLEOTIDE SEQUENCE [LARGE SCALE GENOMIC DNA]</scope>
    <source>
        <strain evidence="5 6">2908</strain>
    </source>
</reference>
<dbReference type="Proteomes" id="UP000183504">
    <property type="component" value="Unassembled WGS sequence"/>
</dbReference>
<dbReference type="GO" id="GO:0016746">
    <property type="term" value="F:acyltransferase activity"/>
    <property type="evidence" value="ECO:0007669"/>
    <property type="project" value="UniProtKB-KW"/>
</dbReference>
<evidence type="ECO:0000256" key="2">
    <source>
        <dbReference type="ARBA" id="ARBA00023002"/>
    </source>
</evidence>
<dbReference type="SUPFAM" id="SSF52518">
    <property type="entry name" value="Thiamin diphosphate-binding fold (THDP-binding)"/>
    <property type="match status" value="1"/>
</dbReference>
<feature type="domain" description="Dehydrogenase E1 component" evidence="4">
    <location>
        <begin position="51"/>
        <end position="346"/>
    </location>
</feature>
<evidence type="ECO:0000313" key="6">
    <source>
        <dbReference type="Proteomes" id="UP000183504"/>
    </source>
</evidence>
<dbReference type="InterPro" id="IPR001017">
    <property type="entry name" value="DH_E1"/>
</dbReference>
<dbReference type="AlphaFoldDB" id="A0A0B7GQJ1"/>
<keyword evidence="3" id="KW-0786">Thiamine pyrophosphate</keyword>
<dbReference type="EC" id="1.1.1.303" evidence="5"/>
<keyword evidence="2 5" id="KW-0560">Oxidoreductase</keyword>
<gene>
    <name evidence="5" type="primary">acoA</name>
    <name evidence="5" type="ORF">SSV_1019</name>
</gene>
<dbReference type="EC" id="2.3.1.190" evidence="5"/>
<dbReference type="GO" id="GO:0004739">
    <property type="term" value="F:pyruvate dehydrogenase (acetyl-transferring) activity"/>
    <property type="evidence" value="ECO:0007669"/>
    <property type="project" value="TreeGrafter"/>
</dbReference>
<dbReference type="EMBL" id="CDMW01000001">
    <property type="protein sequence ID" value="CEL90319.1"/>
    <property type="molecule type" value="Genomic_DNA"/>
</dbReference>
<dbReference type="PANTHER" id="PTHR11516">
    <property type="entry name" value="PYRUVATE DEHYDROGENASE E1 COMPONENT, ALPHA SUBUNIT BACTERIAL AND ORGANELLAR"/>
    <property type="match status" value="1"/>
</dbReference>
<evidence type="ECO:0000259" key="4">
    <source>
        <dbReference type="Pfam" id="PF00676"/>
    </source>
</evidence>
<dbReference type="CDD" id="cd02000">
    <property type="entry name" value="TPP_E1_PDC_ADC_BCADC"/>
    <property type="match status" value="1"/>
</dbReference>
<keyword evidence="5" id="KW-0012">Acyltransferase</keyword>
<accession>A0A0B7GQJ1</accession>
<organism evidence="5 6">
    <name type="scientific">Streptococcus sanguinis</name>
    <dbReference type="NCBI Taxonomy" id="1305"/>
    <lineage>
        <taxon>Bacteria</taxon>
        <taxon>Bacillati</taxon>
        <taxon>Bacillota</taxon>
        <taxon>Bacilli</taxon>
        <taxon>Lactobacillales</taxon>
        <taxon>Streptococcaceae</taxon>
        <taxon>Streptococcus</taxon>
    </lineage>
</organism>
<protein>
    <submittedName>
        <fullName evidence="5">Acetoin:2,6-dichlorophenolindophenol oxidoreductase subunit alpha</fullName>
        <ecNumber evidence="5">1.1.1.303</ecNumber>
        <ecNumber evidence="5">2.3.1.190</ecNumber>
    </submittedName>
</protein>
<comment type="cofactor">
    <cofactor evidence="1">
        <name>thiamine diphosphate</name>
        <dbReference type="ChEBI" id="CHEBI:58937"/>
    </cofactor>
</comment>
<dbReference type="RefSeq" id="WP_072073959.1">
    <property type="nucleotide sequence ID" value="NZ_CDMW01000001.1"/>
</dbReference>
<proteinExistence type="predicted"/>